<name>A0A1E5UCA1_9FLAO</name>
<gene>
    <name evidence="4" type="ORF">BHF72_0300</name>
</gene>
<dbReference type="InterPro" id="IPR036388">
    <property type="entry name" value="WH-like_DNA-bd_sf"/>
</dbReference>
<reference evidence="4 5" key="1">
    <citation type="submission" date="2016-09" db="EMBL/GenBank/DDBJ databases">
        <authorList>
            <person name="Capua I."/>
            <person name="De Benedictis P."/>
            <person name="Joannis T."/>
            <person name="Lombin L.H."/>
            <person name="Cattoli G."/>
        </authorList>
    </citation>
    <scope>NUCLEOTIDE SEQUENCE [LARGE SCALE GENOMIC DNA]</scope>
    <source>
        <strain evidence="4 5">NRS-1</strain>
    </source>
</reference>
<dbReference type="InterPro" id="IPR055247">
    <property type="entry name" value="InsJ-like_HTH"/>
</dbReference>
<dbReference type="SUPFAM" id="SSF46689">
    <property type="entry name" value="Homeodomain-like"/>
    <property type="match status" value="1"/>
</dbReference>
<comment type="similarity">
    <text evidence="1">Belongs to the IS150/IS1296 orfA family.</text>
</comment>
<dbReference type="InterPro" id="IPR052057">
    <property type="entry name" value="IS150/IS1296_orfA-like"/>
</dbReference>
<evidence type="ECO:0000259" key="3">
    <source>
        <dbReference type="Pfam" id="PF13518"/>
    </source>
</evidence>
<proteinExistence type="inferred from homology"/>
<organism evidence="4 5">
    <name type="scientific">Cloacibacterium normanense</name>
    <dbReference type="NCBI Taxonomy" id="237258"/>
    <lineage>
        <taxon>Bacteria</taxon>
        <taxon>Pseudomonadati</taxon>
        <taxon>Bacteroidota</taxon>
        <taxon>Flavobacteriia</taxon>
        <taxon>Flavobacteriales</taxon>
        <taxon>Weeksellaceae</taxon>
    </lineage>
</organism>
<feature type="region of interest" description="Disordered" evidence="2">
    <location>
        <begin position="125"/>
        <end position="150"/>
    </location>
</feature>
<keyword evidence="5" id="KW-1185">Reference proteome</keyword>
<dbReference type="PANTHER" id="PTHR33795:SF1">
    <property type="entry name" value="INSERTION ELEMENT IS150 PROTEIN INSJ"/>
    <property type="match status" value="1"/>
</dbReference>
<dbReference type="PATRIC" id="fig|237258.4.peg.484"/>
<evidence type="ECO:0000313" key="5">
    <source>
        <dbReference type="Proteomes" id="UP000095601"/>
    </source>
</evidence>
<evidence type="ECO:0000256" key="2">
    <source>
        <dbReference type="SAM" id="MobiDB-lite"/>
    </source>
</evidence>
<dbReference type="SUPFAM" id="SSF48295">
    <property type="entry name" value="TrpR-like"/>
    <property type="match status" value="1"/>
</dbReference>
<protein>
    <submittedName>
        <fullName evidence="4">Transposase family protein</fullName>
    </submittedName>
</protein>
<evidence type="ECO:0000313" key="4">
    <source>
        <dbReference type="EMBL" id="OEL10480.1"/>
    </source>
</evidence>
<dbReference type="PANTHER" id="PTHR33795">
    <property type="entry name" value="INSERTION ELEMENT IS150 PROTEIN INSJ"/>
    <property type="match status" value="1"/>
</dbReference>
<dbReference type="RefSeq" id="WP_143331773.1">
    <property type="nucleotide sequence ID" value="NZ_MKGI01000076.1"/>
</dbReference>
<accession>A0A1E5UCA1</accession>
<dbReference type="GO" id="GO:0043565">
    <property type="term" value="F:sequence-specific DNA binding"/>
    <property type="evidence" value="ECO:0007669"/>
    <property type="project" value="InterPro"/>
</dbReference>
<dbReference type="Proteomes" id="UP000095601">
    <property type="component" value="Unassembled WGS sequence"/>
</dbReference>
<feature type="domain" description="Insertion element IS150 protein InsJ-like helix-turn-helix" evidence="3">
    <location>
        <begin position="82"/>
        <end position="135"/>
    </location>
</feature>
<dbReference type="STRING" id="237258.SAMN04489756_11959"/>
<sequence length="189" mass="22028">MDCPQKVRHFLGAFFMGKSKYSVDFKLKAIKRYHKGDIGTDDLGKRIGVCGSLVRKWIKFYELYGVSGLVRLSNTHYTKDFKLKILSVIEKENLSLKEASRRFNIPAESSILSWQRNYKKNGILGLENRPRGRPKTMSNYKRKKKKTGKPLTREEKLLERIYYLEAENAILKKLDALIQERKNPKPSKS</sequence>
<dbReference type="Pfam" id="PF13518">
    <property type="entry name" value="HTH_28"/>
    <property type="match status" value="1"/>
</dbReference>
<dbReference type="EMBL" id="MKGI01000076">
    <property type="protein sequence ID" value="OEL10480.1"/>
    <property type="molecule type" value="Genomic_DNA"/>
</dbReference>
<dbReference type="Gene3D" id="1.10.10.10">
    <property type="entry name" value="Winged helix-like DNA-binding domain superfamily/Winged helix DNA-binding domain"/>
    <property type="match status" value="1"/>
</dbReference>
<comment type="caution">
    <text evidence="4">The sequence shown here is derived from an EMBL/GenBank/DDBJ whole genome shotgun (WGS) entry which is preliminary data.</text>
</comment>
<dbReference type="AlphaFoldDB" id="A0A1E5UCA1"/>
<dbReference type="InterPro" id="IPR010921">
    <property type="entry name" value="Trp_repressor/repl_initiator"/>
</dbReference>
<dbReference type="InterPro" id="IPR009057">
    <property type="entry name" value="Homeodomain-like_sf"/>
</dbReference>
<evidence type="ECO:0000256" key="1">
    <source>
        <dbReference type="ARBA" id="ARBA00038232"/>
    </source>
</evidence>